<protein>
    <submittedName>
        <fullName evidence="9">Cation efflux protein</fullName>
    </submittedName>
</protein>
<evidence type="ECO:0000256" key="1">
    <source>
        <dbReference type="ARBA" id="ARBA00004141"/>
    </source>
</evidence>
<dbReference type="EMBL" id="ML987191">
    <property type="protein sequence ID" value="KAF2253752.1"/>
    <property type="molecule type" value="Genomic_DNA"/>
</dbReference>
<feature type="transmembrane region" description="Helical" evidence="7">
    <location>
        <begin position="239"/>
        <end position="257"/>
    </location>
</feature>
<dbReference type="RefSeq" id="XP_033688756.1">
    <property type="nucleotide sequence ID" value="XM_033835290.1"/>
</dbReference>
<keyword evidence="5 7" id="KW-0472">Membrane</keyword>
<proteinExistence type="predicted"/>
<dbReference type="Pfam" id="PF01545">
    <property type="entry name" value="Cation_efflux"/>
    <property type="match status" value="1"/>
</dbReference>
<keyword evidence="3 7" id="KW-0812">Transmembrane</keyword>
<dbReference type="Gene3D" id="3.30.70.1350">
    <property type="entry name" value="Cation efflux protein, cytoplasmic domain"/>
    <property type="match status" value="1"/>
</dbReference>
<feature type="compositionally biased region" description="Basic and acidic residues" evidence="6">
    <location>
        <begin position="17"/>
        <end position="26"/>
    </location>
</feature>
<dbReference type="FunFam" id="3.30.70.1350:FF:000012">
    <property type="entry name" value="Cation diffusion facilitator 10"/>
    <property type="match status" value="1"/>
</dbReference>
<evidence type="ECO:0000313" key="10">
    <source>
        <dbReference type="Proteomes" id="UP000800094"/>
    </source>
</evidence>
<dbReference type="InterPro" id="IPR036837">
    <property type="entry name" value="Cation_efflux_CTD_sf"/>
</dbReference>
<dbReference type="PANTHER" id="PTHR43840:SF11">
    <property type="entry name" value="CATION DIFFUSION FACILITATOR 10"/>
    <property type="match status" value="1"/>
</dbReference>
<dbReference type="GO" id="GO:0098771">
    <property type="term" value="P:inorganic ion homeostasis"/>
    <property type="evidence" value="ECO:0007669"/>
    <property type="project" value="UniProtKB-ARBA"/>
</dbReference>
<reference evidence="9" key="1">
    <citation type="journal article" date="2020" name="Stud. Mycol.">
        <title>101 Dothideomycetes genomes: a test case for predicting lifestyles and emergence of pathogens.</title>
        <authorList>
            <person name="Haridas S."/>
            <person name="Albert R."/>
            <person name="Binder M."/>
            <person name="Bloem J."/>
            <person name="Labutti K."/>
            <person name="Salamov A."/>
            <person name="Andreopoulos B."/>
            <person name="Baker S."/>
            <person name="Barry K."/>
            <person name="Bills G."/>
            <person name="Bluhm B."/>
            <person name="Cannon C."/>
            <person name="Castanera R."/>
            <person name="Culley D."/>
            <person name="Daum C."/>
            <person name="Ezra D."/>
            <person name="Gonzalez J."/>
            <person name="Henrissat B."/>
            <person name="Kuo A."/>
            <person name="Liang C."/>
            <person name="Lipzen A."/>
            <person name="Lutzoni F."/>
            <person name="Magnuson J."/>
            <person name="Mondo S."/>
            <person name="Nolan M."/>
            <person name="Ohm R."/>
            <person name="Pangilinan J."/>
            <person name="Park H.-J."/>
            <person name="Ramirez L."/>
            <person name="Alfaro M."/>
            <person name="Sun H."/>
            <person name="Tritt A."/>
            <person name="Yoshinaga Y."/>
            <person name="Zwiers L.-H."/>
            <person name="Turgeon B."/>
            <person name="Goodwin S."/>
            <person name="Spatafora J."/>
            <person name="Crous P."/>
            <person name="Grigoriev I."/>
        </authorList>
    </citation>
    <scope>NUCLEOTIDE SEQUENCE</scope>
    <source>
        <strain evidence="9">CBS 122368</strain>
    </source>
</reference>
<evidence type="ECO:0000256" key="2">
    <source>
        <dbReference type="ARBA" id="ARBA00022448"/>
    </source>
</evidence>
<dbReference type="InterPro" id="IPR058533">
    <property type="entry name" value="Cation_efflux_TM"/>
</dbReference>
<sequence>MVAGRRRELFRNQTGDGHNKYDHVDLENGNGQQFSPRPRQRFRDAIEATISENHAIQLKRQLLENVDHNVLEKFRKSDEELKSIRNKKVRRFYEQQNTKLDDWLEVDSIVSTLADDVLDSFAPRDLDNDGVAEDRGPLGMTGEFVESFLPDDEREKRRKSARHVKWAININVVVNILLLAAKGIAALWSNSLSLIASLVDSALDLLCTLIIWSTNRLVGWKLKRLQKKFPVGRRRLEPIGILVFSIIMIVSFLQILQESVKKLLPSGDHTTATLPPAAIFSMVATIVVKGTIWIGCARVKTTQVQALAQDCKTDVYFNTLSLAFPLIGHQLDVWWLDPVGATILSLVIIYDWAGTCIENVTRLSGEAADDRTARKMLYMAWRFAPLVEGYKMIKSYHAGDGVWVEMDVLMDEKAPLRRCHDVAETLQYCTEGLKEVDRAFVTMDYTSQGPTGHATENE</sequence>
<feature type="transmembrane region" description="Helical" evidence="7">
    <location>
        <begin position="194"/>
        <end position="218"/>
    </location>
</feature>
<gene>
    <name evidence="9" type="ORF">BU26DRAFT_601812</name>
</gene>
<keyword evidence="2" id="KW-0813">Transport</keyword>
<evidence type="ECO:0000256" key="6">
    <source>
        <dbReference type="SAM" id="MobiDB-lite"/>
    </source>
</evidence>
<dbReference type="InterPro" id="IPR050291">
    <property type="entry name" value="CDF_Transporter"/>
</dbReference>
<name>A0A6A6IV31_9PLEO</name>
<feature type="transmembrane region" description="Helical" evidence="7">
    <location>
        <begin position="166"/>
        <end position="188"/>
    </location>
</feature>
<dbReference type="GO" id="GO:0030003">
    <property type="term" value="P:intracellular monoatomic cation homeostasis"/>
    <property type="evidence" value="ECO:0007669"/>
    <property type="project" value="UniProtKB-ARBA"/>
</dbReference>
<dbReference type="OrthoDB" id="78296at2759"/>
<dbReference type="InterPro" id="IPR027469">
    <property type="entry name" value="Cation_efflux_TMD_sf"/>
</dbReference>
<dbReference type="PANTHER" id="PTHR43840">
    <property type="entry name" value="MITOCHONDRIAL METAL TRANSPORTER 1-RELATED"/>
    <property type="match status" value="1"/>
</dbReference>
<feature type="domain" description="Cation efflux protein transmembrane" evidence="8">
    <location>
        <begin position="170"/>
        <end position="363"/>
    </location>
</feature>
<dbReference type="Proteomes" id="UP000800094">
    <property type="component" value="Unassembled WGS sequence"/>
</dbReference>
<accession>A0A6A6IV31</accession>
<dbReference type="FunFam" id="1.20.1510.10:FF:000005">
    <property type="entry name" value="Putative Cation diffusion facilitator 1"/>
    <property type="match status" value="1"/>
</dbReference>
<evidence type="ECO:0000256" key="7">
    <source>
        <dbReference type="SAM" id="Phobius"/>
    </source>
</evidence>
<dbReference type="AlphaFoldDB" id="A0A6A6IV31"/>
<comment type="subcellular location">
    <subcellularLocation>
        <location evidence="1">Membrane</location>
        <topology evidence="1">Multi-pass membrane protein</topology>
    </subcellularLocation>
</comment>
<evidence type="ECO:0000256" key="3">
    <source>
        <dbReference type="ARBA" id="ARBA00022692"/>
    </source>
</evidence>
<feature type="region of interest" description="Disordered" evidence="6">
    <location>
        <begin position="1"/>
        <end position="37"/>
    </location>
</feature>
<organism evidence="9 10">
    <name type="scientific">Trematosphaeria pertusa</name>
    <dbReference type="NCBI Taxonomy" id="390896"/>
    <lineage>
        <taxon>Eukaryota</taxon>
        <taxon>Fungi</taxon>
        <taxon>Dikarya</taxon>
        <taxon>Ascomycota</taxon>
        <taxon>Pezizomycotina</taxon>
        <taxon>Dothideomycetes</taxon>
        <taxon>Pleosporomycetidae</taxon>
        <taxon>Pleosporales</taxon>
        <taxon>Massarineae</taxon>
        <taxon>Trematosphaeriaceae</taxon>
        <taxon>Trematosphaeria</taxon>
    </lineage>
</organism>
<dbReference type="SUPFAM" id="SSF160240">
    <property type="entry name" value="Cation efflux protein cytoplasmic domain-like"/>
    <property type="match status" value="1"/>
</dbReference>
<dbReference type="Gene3D" id="1.20.1510.10">
    <property type="entry name" value="Cation efflux protein transmembrane domain"/>
    <property type="match status" value="1"/>
</dbReference>
<evidence type="ECO:0000259" key="8">
    <source>
        <dbReference type="Pfam" id="PF01545"/>
    </source>
</evidence>
<feature type="compositionally biased region" description="Basic and acidic residues" evidence="6">
    <location>
        <begin position="1"/>
        <end position="10"/>
    </location>
</feature>
<dbReference type="GO" id="GO:0008324">
    <property type="term" value="F:monoatomic cation transmembrane transporter activity"/>
    <property type="evidence" value="ECO:0007669"/>
    <property type="project" value="InterPro"/>
</dbReference>
<keyword evidence="10" id="KW-1185">Reference proteome</keyword>
<evidence type="ECO:0000256" key="5">
    <source>
        <dbReference type="ARBA" id="ARBA00023136"/>
    </source>
</evidence>
<feature type="transmembrane region" description="Helical" evidence="7">
    <location>
        <begin position="277"/>
        <end position="296"/>
    </location>
</feature>
<evidence type="ECO:0000313" key="9">
    <source>
        <dbReference type="EMBL" id="KAF2253752.1"/>
    </source>
</evidence>
<keyword evidence="4 7" id="KW-1133">Transmembrane helix</keyword>
<dbReference type="GO" id="GO:0016020">
    <property type="term" value="C:membrane"/>
    <property type="evidence" value="ECO:0007669"/>
    <property type="project" value="UniProtKB-SubCell"/>
</dbReference>
<dbReference type="SUPFAM" id="SSF161111">
    <property type="entry name" value="Cation efflux protein transmembrane domain-like"/>
    <property type="match status" value="1"/>
</dbReference>
<dbReference type="GeneID" id="54588620"/>
<evidence type="ECO:0000256" key="4">
    <source>
        <dbReference type="ARBA" id="ARBA00022989"/>
    </source>
</evidence>